<dbReference type="EMBL" id="CP022540">
    <property type="protein sequence ID" value="ASP23047.1"/>
    <property type="molecule type" value="Genomic_DNA"/>
</dbReference>
<dbReference type="OrthoDB" id="7844689at2"/>
<organism evidence="3 4">
    <name type="scientific">Antarctobacter heliothermus</name>
    <dbReference type="NCBI Taxonomy" id="74033"/>
    <lineage>
        <taxon>Bacteria</taxon>
        <taxon>Pseudomonadati</taxon>
        <taxon>Pseudomonadota</taxon>
        <taxon>Alphaproteobacteria</taxon>
        <taxon>Rhodobacterales</taxon>
        <taxon>Roseobacteraceae</taxon>
        <taxon>Antarctobacter</taxon>
    </lineage>
</organism>
<evidence type="ECO:0000256" key="1">
    <source>
        <dbReference type="SAM" id="Phobius"/>
    </source>
</evidence>
<evidence type="ECO:0000313" key="3">
    <source>
        <dbReference type="EMBL" id="ASP23047.1"/>
    </source>
</evidence>
<dbReference type="KEGG" id="aht:ANTHELSMS3_04447"/>
<evidence type="ECO:0000313" key="4">
    <source>
        <dbReference type="Proteomes" id="UP000203589"/>
    </source>
</evidence>
<name>A0A222EA19_9RHOB</name>
<feature type="signal peptide" evidence="2">
    <location>
        <begin position="1"/>
        <end position="20"/>
    </location>
</feature>
<sequence length="237" mass="24838">MIGLAHTCMNLLRAAVFATAACCGVGQSAGATEQIELIVDRGTRGIEIFLGMPARTAITRFGLDPALLTGTGGAVNFADFGGGTWDIGDHLLAGVDVRIGRAAAEFEATSLMVHLNEQRLPFETPIDGLTAISVCGVAQPATPPTLDDLYLYAGFVAYPPNAQASLQLTLPEAPGESLAVTLREYGPRHAGTVQRLHLVPGEPLTLGARGWLFSPGVILAIAALIALLVLLRVFRRA</sequence>
<protein>
    <submittedName>
        <fullName evidence="3">Uncharacterized protein</fullName>
    </submittedName>
</protein>
<accession>A0A222EA19</accession>
<dbReference type="Proteomes" id="UP000203589">
    <property type="component" value="Chromosome"/>
</dbReference>
<keyword evidence="4" id="KW-1185">Reference proteome</keyword>
<keyword evidence="1" id="KW-1133">Transmembrane helix</keyword>
<feature type="chain" id="PRO_5013347486" evidence="2">
    <location>
        <begin position="21"/>
        <end position="237"/>
    </location>
</feature>
<reference evidence="3 4" key="1">
    <citation type="submission" date="2017-07" db="EMBL/GenBank/DDBJ databases">
        <title>Genome Sequence of Antarctobacter heliothermus Strain SMS3 Isolated from a culture of the Diatom Skeletonema marinoi.</title>
        <authorList>
            <person name="Topel M."/>
            <person name="Pinder M.I.M."/>
            <person name="Johansson O.N."/>
            <person name="Kourtchenko O."/>
            <person name="Godhe A."/>
            <person name="Clarke A.K."/>
        </authorList>
    </citation>
    <scope>NUCLEOTIDE SEQUENCE [LARGE SCALE GENOMIC DNA]</scope>
    <source>
        <strain evidence="3 4">SMS3</strain>
    </source>
</reference>
<gene>
    <name evidence="3" type="ORF">ANTHELSMS3_04447</name>
</gene>
<evidence type="ECO:0000256" key="2">
    <source>
        <dbReference type="SAM" id="SignalP"/>
    </source>
</evidence>
<keyword evidence="2" id="KW-0732">Signal</keyword>
<dbReference type="AlphaFoldDB" id="A0A222EA19"/>
<dbReference type="RefSeq" id="WP_157733605.1">
    <property type="nucleotide sequence ID" value="NZ_CP022540.1"/>
</dbReference>
<proteinExistence type="predicted"/>
<feature type="transmembrane region" description="Helical" evidence="1">
    <location>
        <begin position="211"/>
        <end position="234"/>
    </location>
</feature>
<keyword evidence="1" id="KW-0472">Membrane</keyword>
<keyword evidence="1" id="KW-0812">Transmembrane</keyword>